<dbReference type="eggNOG" id="KOG0158">
    <property type="taxonomic scope" value="Eukaryota"/>
</dbReference>
<evidence type="ECO:0000313" key="9">
    <source>
        <dbReference type="Proteomes" id="UP000019373"/>
    </source>
</evidence>
<dbReference type="PANTHER" id="PTHR24305:SF210">
    <property type="entry name" value="CYTOCHROME P450 MONOOXYGENASE ASQL-RELATED"/>
    <property type="match status" value="1"/>
</dbReference>
<dbReference type="PANTHER" id="PTHR24305">
    <property type="entry name" value="CYTOCHROME P450"/>
    <property type="match status" value="1"/>
</dbReference>
<evidence type="ECO:0000313" key="8">
    <source>
        <dbReference type="EMBL" id="ERF73441.1"/>
    </source>
</evidence>
<proteinExistence type="inferred from homology"/>
<dbReference type="GO" id="GO:0016705">
    <property type="term" value="F:oxidoreductase activity, acting on paired donors, with incorporation or reduction of molecular oxygen"/>
    <property type="evidence" value="ECO:0007669"/>
    <property type="project" value="InterPro"/>
</dbReference>
<dbReference type="SUPFAM" id="SSF48264">
    <property type="entry name" value="Cytochrome P450"/>
    <property type="match status" value="1"/>
</dbReference>
<keyword evidence="5 7" id="KW-0408">Iron</keyword>
<accession>U1GND0</accession>
<dbReference type="OMA" id="NGKAHPW"/>
<protein>
    <recommendedName>
        <fullName evidence="10">Isotrichodermin C-15 hydroxylase</fullName>
    </recommendedName>
</protein>
<dbReference type="PRINTS" id="PR00385">
    <property type="entry name" value="P450"/>
</dbReference>
<evidence type="ECO:0000256" key="7">
    <source>
        <dbReference type="PIRSR" id="PIRSR602401-1"/>
    </source>
</evidence>
<dbReference type="InterPro" id="IPR001128">
    <property type="entry name" value="Cyt_P450"/>
</dbReference>
<dbReference type="HOGENOM" id="CLU_001570_14_11_1"/>
<keyword evidence="6" id="KW-0503">Monooxygenase</keyword>
<sequence>MRMKEFHDRYGSIVRIAPNELSFNDPKAWKDIYGNRPGHLPFERNPTWFKAAKPGNPDSIMGPNEEAHARYRKTLVHAFSDKSLKEQAPMIEGYIDQLIRKLREIKDDTTVDLVEWMNFTTSDIAGDLCFGEPFDNLENGKAHPWVEGSYDFGKGLALIASVNFYPPLDQLLRLVIPKQIMQRTTDHREMSRAKVMKRLSIDSDRPDFVTHILKQNKENEAKAQRQAMSPEEIGLNMTVLIFAGSETTASALAGIIRMLLQNPDKLRKLVHEVRSSFGQEGEMSIASVGHLEYLGAVINEGLRLCPPAVIGVPRIAPVGGEWVCGQYVPEATFVAVNQYPTHRSKHNFGNPDGFVPERFLSPSSTDDLSASQPFLSGRHSCIGQPLAYAEMRLILARLMFAFDFQLADPKDVWDWGTQKTFIFWEKQPLKVSLRSAA</sequence>
<dbReference type="Pfam" id="PF00067">
    <property type="entry name" value="p450"/>
    <property type="match status" value="1"/>
</dbReference>
<keyword evidence="3 7" id="KW-0349">Heme</keyword>
<keyword evidence="4 7" id="KW-0479">Metal-binding</keyword>
<evidence type="ECO:0000256" key="2">
    <source>
        <dbReference type="ARBA" id="ARBA00010617"/>
    </source>
</evidence>
<evidence type="ECO:0000256" key="5">
    <source>
        <dbReference type="ARBA" id="ARBA00023004"/>
    </source>
</evidence>
<keyword evidence="6" id="KW-0560">Oxidoreductase</keyword>
<comment type="similarity">
    <text evidence="2">Belongs to the cytochrome P450 family.</text>
</comment>
<dbReference type="GO" id="GO:0020037">
    <property type="term" value="F:heme binding"/>
    <property type="evidence" value="ECO:0007669"/>
    <property type="project" value="InterPro"/>
</dbReference>
<dbReference type="RefSeq" id="XP_007800869.1">
    <property type="nucleotide sequence ID" value="XM_007802678.1"/>
</dbReference>
<gene>
    <name evidence="8" type="ORF">EPUS_04064</name>
</gene>
<dbReference type="InterPro" id="IPR002401">
    <property type="entry name" value="Cyt_P450_E_grp-I"/>
</dbReference>
<dbReference type="InterPro" id="IPR050121">
    <property type="entry name" value="Cytochrome_P450_monoxygenase"/>
</dbReference>
<organism evidence="8 9">
    <name type="scientific">Endocarpon pusillum (strain Z07020 / HMAS-L-300199)</name>
    <name type="common">Lichen-forming fungus</name>
    <dbReference type="NCBI Taxonomy" id="1263415"/>
    <lineage>
        <taxon>Eukaryota</taxon>
        <taxon>Fungi</taxon>
        <taxon>Dikarya</taxon>
        <taxon>Ascomycota</taxon>
        <taxon>Pezizomycotina</taxon>
        <taxon>Eurotiomycetes</taxon>
        <taxon>Chaetothyriomycetidae</taxon>
        <taxon>Verrucariales</taxon>
        <taxon>Verrucariaceae</taxon>
        <taxon>Endocarpon</taxon>
    </lineage>
</organism>
<dbReference type="EMBL" id="KE720951">
    <property type="protein sequence ID" value="ERF73441.1"/>
    <property type="molecule type" value="Genomic_DNA"/>
</dbReference>
<evidence type="ECO:0008006" key="10">
    <source>
        <dbReference type="Google" id="ProtNLM"/>
    </source>
</evidence>
<evidence type="ECO:0000256" key="3">
    <source>
        <dbReference type="ARBA" id="ARBA00022617"/>
    </source>
</evidence>
<name>U1GND0_ENDPU</name>
<dbReference type="Proteomes" id="UP000019373">
    <property type="component" value="Unassembled WGS sequence"/>
</dbReference>
<comment type="cofactor">
    <cofactor evidence="1 7">
        <name>heme</name>
        <dbReference type="ChEBI" id="CHEBI:30413"/>
    </cofactor>
</comment>
<dbReference type="OrthoDB" id="1470350at2759"/>
<dbReference type="PRINTS" id="PR00463">
    <property type="entry name" value="EP450I"/>
</dbReference>
<keyword evidence="9" id="KW-1185">Reference proteome</keyword>
<feature type="binding site" description="axial binding residue" evidence="7">
    <location>
        <position position="381"/>
    </location>
    <ligand>
        <name>heme</name>
        <dbReference type="ChEBI" id="CHEBI:30413"/>
    </ligand>
    <ligandPart>
        <name>Fe</name>
        <dbReference type="ChEBI" id="CHEBI:18248"/>
    </ligandPart>
</feature>
<reference evidence="9" key="1">
    <citation type="journal article" date="2014" name="BMC Genomics">
        <title>Genome characteristics reveal the impact of lichenization on lichen-forming fungus Endocarpon pusillum Hedwig (Verrucariales, Ascomycota).</title>
        <authorList>
            <person name="Wang Y.-Y."/>
            <person name="Liu B."/>
            <person name="Zhang X.-Y."/>
            <person name="Zhou Q.-M."/>
            <person name="Zhang T."/>
            <person name="Li H."/>
            <person name="Yu Y.-F."/>
            <person name="Zhang X.-L."/>
            <person name="Hao X.-Y."/>
            <person name="Wang M."/>
            <person name="Wang L."/>
            <person name="Wei J.-C."/>
        </authorList>
    </citation>
    <scope>NUCLEOTIDE SEQUENCE [LARGE SCALE GENOMIC DNA]</scope>
    <source>
        <strain evidence="9">Z07020 / HMAS-L-300199</strain>
    </source>
</reference>
<dbReference type="GO" id="GO:0005506">
    <property type="term" value="F:iron ion binding"/>
    <property type="evidence" value="ECO:0007669"/>
    <property type="project" value="InterPro"/>
</dbReference>
<dbReference type="GeneID" id="19239098"/>
<dbReference type="InterPro" id="IPR036396">
    <property type="entry name" value="Cyt_P450_sf"/>
</dbReference>
<dbReference type="AlphaFoldDB" id="U1GND0"/>
<evidence type="ECO:0000256" key="4">
    <source>
        <dbReference type="ARBA" id="ARBA00022723"/>
    </source>
</evidence>
<dbReference type="CDD" id="cd11058">
    <property type="entry name" value="CYP60B-like"/>
    <property type="match status" value="1"/>
</dbReference>
<evidence type="ECO:0000256" key="1">
    <source>
        <dbReference type="ARBA" id="ARBA00001971"/>
    </source>
</evidence>
<dbReference type="GO" id="GO:0004497">
    <property type="term" value="F:monooxygenase activity"/>
    <property type="evidence" value="ECO:0007669"/>
    <property type="project" value="UniProtKB-KW"/>
</dbReference>
<evidence type="ECO:0000256" key="6">
    <source>
        <dbReference type="ARBA" id="ARBA00023033"/>
    </source>
</evidence>
<dbReference type="Gene3D" id="1.10.630.10">
    <property type="entry name" value="Cytochrome P450"/>
    <property type="match status" value="1"/>
</dbReference>